<evidence type="ECO:0000313" key="2">
    <source>
        <dbReference type="Proteomes" id="UP001195769"/>
    </source>
</evidence>
<organism evidence="1 2">
    <name type="scientific">Suillus fuscotomentosus</name>
    <dbReference type="NCBI Taxonomy" id="1912939"/>
    <lineage>
        <taxon>Eukaryota</taxon>
        <taxon>Fungi</taxon>
        <taxon>Dikarya</taxon>
        <taxon>Basidiomycota</taxon>
        <taxon>Agaricomycotina</taxon>
        <taxon>Agaricomycetes</taxon>
        <taxon>Agaricomycetidae</taxon>
        <taxon>Boletales</taxon>
        <taxon>Suillineae</taxon>
        <taxon>Suillaceae</taxon>
        <taxon>Suillus</taxon>
    </lineage>
</organism>
<dbReference type="EMBL" id="JABBWK010000018">
    <property type="protein sequence ID" value="KAG1902232.1"/>
    <property type="molecule type" value="Genomic_DNA"/>
</dbReference>
<reference evidence="1" key="1">
    <citation type="journal article" date="2020" name="New Phytol.">
        <title>Comparative genomics reveals dynamic genome evolution in host specialist ectomycorrhizal fungi.</title>
        <authorList>
            <person name="Lofgren L.A."/>
            <person name="Nguyen N.H."/>
            <person name="Vilgalys R."/>
            <person name="Ruytinx J."/>
            <person name="Liao H.L."/>
            <person name="Branco S."/>
            <person name="Kuo A."/>
            <person name="LaButti K."/>
            <person name="Lipzen A."/>
            <person name="Andreopoulos W."/>
            <person name="Pangilinan J."/>
            <person name="Riley R."/>
            <person name="Hundley H."/>
            <person name="Na H."/>
            <person name="Barry K."/>
            <person name="Grigoriev I.V."/>
            <person name="Stajich J.E."/>
            <person name="Kennedy P.G."/>
        </authorList>
    </citation>
    <scope>NUCLEOTIDE SEQUENCE</scope>
    <source>
        <strain evidence="1">FC203</strain>
    </source>
</reference>
<accession>A0AAD4HMU1</accession>
<dbReference type="GeneID" id="64671121"/>
<comment type="caution">
    <text evidence="1">The sequence shown here is derived from an EMBL/GenBank/DDBJ whole genome shotgun (WGS) entry which is preliminary data.</text>
</comment>
<keyword evidence="2" id="KW-1185">Reference proteome</keyword>
<sequence length="203" mass="22812">MQNNVWVLQSVKAKWRDGRLILYGSQSIPNQVKYAPIDQQRTRIGQDKNVRWSRGEAKLVLQQQKAQDAEQRDLAWHAANTIYAYGWSKDGNEAEMFKVQNGFTYPQLWMTASIPSALCLTAGEDSSSMLQYYNTARIRWGNIIQGHAITLDTPISLHSTGADTKNDITAYPVMPMHYMKAFKDGTGISLLTSCSWSSNGASE</sequence>
<gene>
    <name evidence="1" type="ORF">F5891DRAFT_978934</name>
</gene>
<evidence type="ECO:0000313" key="1">
    <source>
        <dbReference type="EMBL" id="KAG1902232.1"/>
    </source>
</evidence>
<dbReference type="AlphaFoldDB" id="A0AAD4HMU1"/>
<protein>
    <submittedName>
        <fullName evidence="1">Uncharacterized protein</fullName>
    </submittedName>
</protein>
<proteinExistence type="predicted"/>
<dbReference type="RefSeq" id="XP_041227807.1">
    <property type="nucleotide sequence ID" value="XM_041376823.1"/>
</dbReference>
<dbReference type="Proteomes" id="UP001195769">
    <property type="component" value="Unassembled WGS sequence"/>
</dbReference>
<name>A0AAD4HMU1_9AGAM</name>